<dbReference type="Proteomes" id="UP001234297">
    <property type="component" value="Chromosome 7"/>
</dbReference>
<sequence length="260" mass="27695">MKGSYEEGGRKQRERQTSEEEEAGGGGGGGGERSTKRPKNTISTDGASIEVVRRPRGRPPGSKNKPKPPPIIIARETTDSSMRPHVLHLPAGLDVVDAISRFARRLNVGLCVLSGTGTVANVTLRQPTTTVTFHGRSDILSISATFLPPFSPPLSFQSNGFKVLIAGAQGEIVGGSVVGSLVAAGTVVVVATVFSSPSFHRLSGEEEISLSGSDTSTHHHQFEQQQQQQQDDHESHMSVYSCNLPSSVIWAPIARPPPPY</sequence>
<evidence type="ECO:0000313" key="2">
    <source>
        <dbReference type="Proteomes" id="UP001234297"/>
    </source>
</evidence>
<name>A0ACC2L679_PERAE</name>
<keyword evidence="2" id="KW-1185">Reference proteome</keyword>
<gene>
    <name evidence="1" type="ORF">MRB53_022009</name>
</gene>
<reference evidence="1 2" key="1">
    <citation type="journal article" date="2022" name="Hortic Res">
        <title>A haplotype resolved chromosomal level avocado genome allows analysis of novel avocado genes.</title>
        <authorList>
            <person name="Nath O."/>
            <person name="Fletcher S.J."/>
            <person name="Hayward A."/>
            <person name="Shaw L.M."/>
            <person name="Masouleh A.K."/>
            <person name="Furtado A."/>
            <person name="Henry R.J."/>
            <person name="Mitter N."/>
        </authorList>
    </citation>
    <scope>NUCLEOTIDE SEQUENCE [LARGE SCALE GENOMIC DNA]</scope>
    <source>
        <strain evidence="2">cv. Hass</strain>
    </source>
</reference>
<organism evidence="1 2">
    <name type="scientific">Persea americana</name>
    <name type="common">Avocado</name>
    <dbReference type="NCBI Taxonomy" id="3435"/>
    <lineage>
        <taxon>Eukaryota</taxon>
        <taxon>Viridiplantae</taxon>
        <taxon>Streptophyta</taxon>
        <taxon>Embryophyta</taxon>
        <taxon>Tracheophyta</taxon>
        <taxon>Spermatophyta</taxon>
        <taxon>Magnoliopsida</taxon>
        <taxon>Magnoliidae</taxon>
        <taxon>Laurales</taxon>
        <taxon>Lauraceae</taxon>
        <taxon>Persea</taxon>
    </lineage>
</organism>
<evidence type="ECO:0000313" key="1">
    <source>
        <dbReference type="EMBL" id="KAJ8628686.1"/>
    </source>
</evidence>
<proteinExistence type="predicted"/>
<dbReference type="EMBL" id="CM056815">
    <property type="protein sequence ID" value="KAJ8628686.1"/>
    <property type="molecule type" value="Genomic_DNA"/>
</dbReference>
<comment type="caution">
    <text evidence="1">The sequence shown here is derived from an EMBL/GenBank/DDBJ whole genome shotgun (WGS) entry which is preliminary data.</text>
</comment>
<protein>
    <submittedName>
        <fullName evidence="1">Uncharacterized protein</fullName>
    </submittedName>
</protein>
<accession>A0ACC2L679</accession>